<keyword evidence="1" id="KW-0472">Membrane</keyword>
<dbReference type="RefSeq" id="WP_189139467.1">
    <property type="nucleotide sequence ID" value="NZ_BMNK01000005.1"/>
</dbReference>
<keyword evidence="3" id="KW-1185">Reference proteome</keyword>
<keyword evidence="1" id="KW-1133">Transmembrane helix</keyword>
<comment type="caution">
    <text evidence="2">The sequence shown here is derived from an EMBL/GenBank/DDBJ whole genome shotgun (WGS) entry which is preliminary data.</text>
</comment>
<dbReference type="AlphaFoldDB" id="A0A918A4H8"/>
<feature type="transmembrane region" description="Helical" evidence="1">
    <location>
        <begin position="33"/>
        <end position="51"/>
    </location>
</feature>
<gene>
    <name evidence="2" type="ORF">GCM10012278_32660</name>
</gene>
<reference evidence="2" key="1">
    <citation type="journal article" date="2014" name="Int. J. Syst. Evol. Microbiol.">
        <title>Complete genome sequence of Corynebacterium casei LMG S-19264T (=DSM 44701T), isolated from a smear-ripened cheese.</title>
        <authorList>
            <consortium name="US DOE Joint Genome Institute (JGI-PGF)"/>
            <person name="Walter F."/>
            <person name="Albersmeier A."/>
            <person name="Kalinowski J."/>
            <person name="Ruckert C."/>
        </authorList>
    </citation>
    <scope>NUCLEOTIDE SEQUENCE</scope>
    <source>
        <strain evidence="2">CGMCC 4.7430</strain>
    </source>
</reference>
<sequence length="56" mass="5970">MGRILLIIAAVIAALFLLGPLLGFVFSLLKWILIIGAIFGVAVLGVTFLSTRAKRT</sequence>
<dbReference type="Proteomes" id="UP000660745">
    <property type="component" value="Unassembled WGS sequence"/>
</dbReference>
<organism evidence="2 3">
    <name type="scientific">Nonomuraea glycinis</name>
    <dbReference type="NCBI Taxonomy" id="2047744"/>
    <lineage>
        <taxon>Bacteria</taxon>
        <taxon>Bacillati</taxon>
        <taxon>Actinomycetota</taxon>
        <taxon>Actinomycetes</taxon>
        <taxon>Streptosporangiales</taxon>
        <taxon>Streptosporangiaceae</taxon>
        <taxon>Nonomuraea</taxon>
    </lineage>
</organism>
<name>A0A918A4H8_9ACTN</name>
<keyword evidence="1" id="KW-0812">Transmembrane</keyword>
<proteinExistence type="predicted"/>
<evidence type="ECO:0000313" key="2">
    <source>
        <dbReference type="EMBL" id="GGP06929.1"/>
    </source>
</evidence>
<reference evidence="2" key="2">
    <citation type="submission" date="2020-09" db="EMBL/GenBank/DDBJ databases">
        <authorList>
            <person name="Sun Q."/>
            <person name="Zhou Y."/>
        </authorList>
    </citation>
    <scope>NUCLEOTIDE SEQUENCE</scope>
    <source>
        <strain evidence="2">CGMCC 4.7430</strain>
    </source>
</reference>
<evidence type="ECO:0000256" key="1">
    <source>
        <dbReference type="SAM" id="Phobius"/>
    </source>
</evidence>
<accession>A0A918A4H8</accession>
<dbReference type="EMBL" id="BMNK01000005">
    <property type="protein sequence ID" value="GGP06929.1"/>
    <property type="molecule type" value="Genomic_DNA"/>
</dbReference>
<evidence type="ECO:0000313" key="3">
    <source>
        <dbReference type="Proteomes" id="UP000660745"/>
    </source>
</evidence>
<protein>
    <submittedName>
        <fullName evidence="2">Uncharacterized protein</fullName>
    </submittedName>
</protein>